<dbReference type="AlphaFoldDB" id="A0A6B9IU14"/>
<dbReference type="Pfam" id="PF00895">
    <property type="entry name" value="ATP-synt_8"/>
    <property type="match status" value="1"/>
</dbReference>
<protein>
    <recommendedName>
        <fullName evidence="12">ATP synthase complex subunit 8</fullName>
    </recommendedName>
</protein>
<reference evidence="14" key="1">
    <citation type="submission" date="2017-09" db="EMBL/GenBank/DDBJ databases">
        <authorList>
            <person name="Song F."/>
            <person name="Li H."/>
            <person name="Cai W.Z."/>
        </authorList>
    </citation>
    <scope>NUCLEOTIDE SEQUENCE</scope>
</reference>
<comment type="subunit">
    <text evidence="3">F-type ATPases have 2 components, CF(1) - the catalytic core - and CF(0) - the membrane proton channel.</text>
</comment>
<evidence type="ECO:0000256" key="11">
    <source>
        <dbReference type="ARBA" id="ARBA00023136"/>
    </source>
</evidence>
<geneLocation type="mitochondrion" evidence="14"/>
<evidence type="ECO:0000256" key="2">
    <source>
        <dbReference type="ARBA" id="ARBA00008892"/>
    </source>
</evidence>
<comment type="subcellular location">
    <subcellularLocation>
        <location evidence="1 12">Mitochondrion membrane</location>
        <topology evidence="1 12">Single-pass membrane protein</topology>
    </subcellularLocation>
</comment>
<keyword evidence="4 12" id="KW-0813">Transport</keyword>
<gene>
    <name evidence="14" type="primary">ATP8</name>
</gene>
<dbReference type="GO" id="GO:0045259">
    <property type="term" value="C:proton-transporting ATP synthase complex"/>
    <property type="evidence" value="ECO:0007669"/>
    <property type="project" value="UniProtKB-KW"/>
</dbReference>
<keyword evidence="8 13" id="KW-1133">Transmembrane helix</keyword>
<keyword evidence="10 12" id="KW-0496">Mitochondrion</keyword>
<evidence type="ECO:0000313" key="14">
    <source>
        <dbReference type="EMBL" id="QGZ10092.1"/>
    </source>
</evidence>
<evidence type="ECO:0000256" key="1">
    <source>
        <dbReference type="ARBA" id="ARBA00004304"/>
    </source>
</evidence>
<keyword evidence="5 12" id="KW-0138">CF(0)</keyword>
<sequence>MPQMAPMWWTTLFFLFMISFLMMCINMHFQNIQISKSQEIKNSKTETMNWKW</sequence>
<keyword evidence="6 12" id="KW-0812">Transmembrane</keyword>
<evidence type="ECO:0000256" key="6">
    <source>
        <dbReference type="ARBA" id="ARBA00022692"/>
    </source>
</evidence>
<name>A0A6B9IU14_9HEMI</name>
<evidence type="ECO:0000256" key="8">
    <source>
        <dbReference type="ARBA" id="ARBA00022989"/>
    </source>
</evidence>
<feature type="transmembrane region" description="Helical" evidence="13">
    <location>
        <begin position="6"/>
        <end position="29"/>
    </location>
</feature>
<evidence type="ECO:0000256" key="3">
    <source>
        <dbReference type="ARBA" id="ARBA00011291"/>
    </source>
</evidence>
<evidence type="ECO:0000256" key="13">
    <source>
        <dbReference type="SAM" id="Phobius"/>
    </source>
</evidence>
<comment type="similarity">
    <text evidence="2 12">Belongs to the ATPase protein 8 family.</text>
</comment>
<dbReference type="InterPro" id="IPR001421">
    <property type="entry name" value="ATP8_metazoa"/>
</dbReference>
<organism evidence="14">
    <name type="scientific">Phalantus geniculatus</name>
    <dbReference type="NCBI Taxonomy" id="1524594"/>
    <lineage>
        <taxon>Eukaryota</taxon>
        <taxon>Metazoa</taxon>
        <taxon>Ecdysozoa</taxon>
        <taxon>Arthropoda</taxon>
        <taxon>Hexapoda</taxon>
        <taxon>Insecta</taxon>
        <taxon>Pterygota</taxon>
        <taxon>Neoptera</taxon>
        <taxon>Paraneoptera</taxon>
        <taxon>Hemiptera</taxon>
        <taxon>Heteroptera</taxon>
        <taxon>Panheteroptera</taxon>
        <taxon>Cimicomorpha</taxon>
        <taxon>Reduviidae</taxon>
        <taxon>Peiratinae</taxon>
        <taxon>Phalantus</taxon>
    </lineage>
</organism>
<evidence type="ECO:0000256" key="7">
    <source>
        <dbReference type="ARBA" id="ARBA00022781"/>
    </source>
</evidence>
<keyword evidence="9 12" id="KW-0406">Ion transport</keyword>
<evidence type="ECO:0000256" key="5">
    <source>
        <dbReference type="ARBA" id="ARBA00022547"/>
    </source>
</evidence>
<accession>A0A6B9IU14</accession>
<evidence type="ECO:0000256" key="9">
    <source>
        <dbReference type="ARBA" id="ARBA00023065"/>
    </source>
</evidence>
<proteinExistence type="inferred from homology"/>
<keyword evidence="7 12" id="KW-0375">Hydrogen ion transport</keyword>
<evidence type="ECO:0000256" key="10">
    <source>
        <dbReference type="ARBA" id="ARBA00023128"/>
    </source>
</evidence>
<evidence type="ECO:0000256" key="4">
    <source>
        <dbReference type="ARBA" id="ARBA00022448"/>
    </source>
</evidence>
<keyword evidence="11 13" id="KW-0472">Membrane</keyword>
<dbReference type="GO" id="GO:0031966">
    <property type="term" value="C:mitochondrial membrane"/>
    <property type="evidence" value="ECO:0007669"/>
    <property type="project" value="UniProtKB-SubCell"/>
</dbReference>
<dbReference type="EMBL" id="MF806068">
    <property type="protein sequence ID" value="QGZ10092.1"/>
    <property type="molecule type" value="Genomic_DNA"/>
</dbReference>
<dbReference type="GO" id="GO:0015986">
    <property type="term" value="P:proton motive force-driven ATP synthesis"/>
    <property type="evidence" value="ECO:0007669"/>
    <property type="project" value="InterPro"/>
</dbReference>
<evidence type="ECO:0000256" key="12">
    <source>
        <dbReference type="RuleBase" id="RU003661"/>
    </source>
</evidence>
<dbReference type="GO" id="GO:0015078">
    <property type="term" value="F:proton transmembrane transporter activity"/>
    <property type="evidence" value="ECO:0007669"/>
    <property type="project" value="InterPro"/>
</dbReference>